<gene>
    <name evidence="1" type="ORF">Fmac_005010</name>
</gene>
<dbReference type="AlphaFoldDB" id="A0ABD1N6H1"/>
<proteinExistence type="predicted"/>
<dbReference type="EMBL" id="JBGMDY010000002">
    <property type="protein sequence ID" value="KAL2343725.1"/>
    <property type="molecule type" value="Genomic_DNA"/>
</dbReference>
<name>A0ABD1N6H1_9FABA</name>
<organism evidence="1 2">
    <name type="scientific">Flemingia macrophylla</name>
    <dbReference type="NCBI Taxonomy" id="520843"/>
    <lineage>
        <taxon>Eukaryota</taxon>
        <taxon>Viridiplantae</taxon>
        <taxon>Streptophyta</taxon>
        <taxon>Embryophyta</taxon>
        <taxon>Tracheophyta</taxon>
        <taxon>Spermatophyta</taxon>
        <taxon>Magnoliopsida</taxon>
        <taxon>eudicotyledons</taxon>
        <taxon>Gunneridae</taxon>
        <taxon>Pentapetalae</taxon>
        <taxon>rosids</taxon>
        <taxon>fabids</taxon>
        <taxon>Fabales</taxon>
        <taxon>Fabaceae</taxon>
        <taxon>Papilionoideae</taxon>
        <taxon>50 kb inversion clade</taxon>
        <taxon>NPAAA clade</taxon>
        <taxon>indigoferoid/millettioid clade</taxon>
        <taxon>Phaseoleae</taxon>
        <taxon>Flemingia</taxon>
    </lineage>
</organism>
<protein>
    <submittedName>
        <fullName evidence="1">Uncharacterized protein</fullName>
    </submittedName>
</protein>
<sequence length="61" mass="7314">MNGEFHMTYLRLDYPIQFKTYWKVLLVLDVWFLRPTYNCTQICIALLFSSRGTDGRGFLFL</sequence>
<comment type="caution">
    <text evidence="1">The sequence shown here is derived from an EMBL/GenBank/DDBJ whole genome shotgun (WGS) entry which is preliminary data.</text>
</comment>
<evidence type="ECO:0000313" key="2">
    <source>
        <dbReference type="Proteomes" id="UP001603857"/>
    </source>
</evidence>
<reference evidence="1 2" key="1">
    <citation type="submission" date="2024-08" db="EMBL/GenBank/DDBJ databases">
        <title>Insights into the chromosomal genome structure of Flemingia macrophylla.</title>
        <authorList>
            <person name="Ding Y."/>
            <person name="Zhao Y."/>
            <person name="Bi W."/>
            <person name="Wu M."/>
            <person name="Zhao G."/>
            <person name="Gong Y."/>
            <person name="Li W."/>
            <person name="Zhang P."/>
        </authorList>
    </citation>
    <scope>NUCLEOTIDE SEQUENCE [LARGE SCALE GENOMIC DNA]</scope>
    <source>
        <strain evidence="1">DYQJB</strain>
        <tissue evidence="1">Leaf</tissue>
    </source>
</reference>
<accession>A0ABD1N6H1</accession>
<keyword evidence="2" id="KW-1185">Reference proteome</keyword>
<dbReference type="Proteomes" id="UP001603857">
    <property type="component" value="Unassembled WGS sequence"/>
</dbReference>
<evidence type="ECO:0000313" key="1">
    <source>
        <dbReference type="EMBL" id="KAL2343725.1"/>
    </source>
</evidence>